<dbReference type="InterPro" id="IPR003781">
    <property type="entry name" value="CoA-bd"/>
</dbReference>
<keyword evidence="3" id="KW-1185">Reference proteome</keyword>
<dbReference type="Pfam" id="PF13607">
    <property type="entry name" value="Succ_CoA_lig"/>
    <property type="match status" value="1"/>
</dbReference>
<reference evidence="3" key="1">
    <citation type="journal article" date="2019" name="Int. J. Syst. Evol. Microbiol.">
        <title>The Global Catalogue of Microorganisms (GCM) 10K type strain sequencing project: providing services to taxonomists for standard genome sequencing and annotation.</title>
        <authorList>
            <consortium name="The Broad Institute Genomics Platform"/>
            <consortium name="The Broad Institute Genome Sequencing Center for Infectious Disease"/>
            <person name="Wu L."/>
            <person name="Ma J."/>
        </authorList>
    </citation>
    <scope>NUCLEOTIDE SEQUENCE [LARGE SCALE GENOMIC DNA]</scope>
    <source>
        <strain evidence="3">CGMCC 1.10759</strain>
    </source>
</reference>
<dbReference type="SMART" id="SM00881">
    <property type="entry name" value="CoA_binding"/>
    <property type="match status" value="1"/>
</dbReference>
<protein>
    <submittedName>
        <fullName evidence="2">Acetate--CoA ligase family protein</fullName>
    </submittedName>
</protein>
<dbReference type="InterPro" id="IPR036291">
    <property type="entry name" value="NAD(P)-bd_dom_sf"/>
</dbReference>
<dbReference type="InterPro" id="IPR013815">
    <property type="entry name" value="ATP_grasp_subdomain_1"/>
</dbReference>
<organism evidence="2 3">
    <name type="scientific">Steroidobacter flavus</name>
    <dbReference type="NCBI Taxonomy" id="1842136"/>
    <lineage>
        <taxon>Bacteria</taxon>
        <taxon>Pseudomonadati</taxon>
        <taxon>Pseudomonadota</taxon>
        <taxon>Gammaproteobacteria</taxon>
        <taxon>Steroidobacterales</taxon>
        <taxon>Steroidobacteraceae</taxon>
        <taxon>Steroidobacter</taxon>
    </lineage>
</organism>
<dbReference type="Gene3D" id="3.30.470.20">
    <property type="entry name" value="ATP-grasp fold, B domain"/>
    <property type="match status" value="1"/>
</dbReference>
<dbReference type="Gene3D" id="3.40.50.261">
    <property type="entry name" value="Succinyl-CoA synthetase domains"/>
    <property type="match status" value="2"/>
</dbReference>
<dbReference type="SUPFAM" id="SSF52210">
    <property type="entry name" value="Succinyl-CoA synthetase domains"/>
    <property type="match status" value="2"/>
</dbReference>
<evidence type="ECO:0000313" key="2">
    <source>
        <dbReference type="EMBL" id="MFC4315012.1"/>
    </source>
</evidence>
<dbReference type="Pfam" id="PF13549">
    <property type="entry name" value="ATP-grasp_5"/>
    <property type="match status" value="1"/>
</dbReference>
<comment type="caution">
    <text evidence="2">The sequence shown here is derived from an EMBL/GenBank/DDBJ whole genome shotgun (WGS) entry which is preliminary data.</text>
</comment>
<dbReference type="PANTHER" id="PTHR42793">
    <property type="entry name" value="COA BINDING DOMAIN CONTAINING PROTEIN"/>
    <property type="match status" value="1"/>
</dbReference>
<dbReference type="EMBL" id="JBHSDU010000015">
    <property type="protein sequence ID" value="MFC4315012.1"/>
    <property type="molecule type" value="Genomic_DNA"/>
</dbReference>
<proteinExistence type="predicted"/>
<accession>A0ABV8T6X2</accession>
<dbReference type="Gene3D" id="3.40.50.720">
    <property type="entry name" value="NAD(P)-binding Rossmann-like Domain"/>
    <property type="match status" value="1"/>
</dbReference>
<dbReference type="GO" id="GO:0016874">
    <property type="term" value="F:ligase activity"/>
    <property type="evidence" value="ECO:0007669"/>
    <property type="project" value="UniProtKB-KW"/>
</dbReference>
<dbReference type="InterPro" id="IPR032875">
    <property type="entry name" value="Succ_CoA_lig_flav_dom"/>
</dbReference>
<feature type="domain" description="CoA-binding" evidence="1">
    <location>
        <begin position="8"/>
        <end position="102"/>
    </location>
</feature>
<evidence type="ECO:0000259" key="1">
    <source>
        <dbReference type="SMART" id="SM00881"/>
    </source>
</evidence>
<dbReference type="Pfam" id="PF13380">
    <property type="entry name" value="CoA_binding_2"/>
    <property type="match status" value="1"/>
</dbReference>
<gene>
    <name evidence="2" type="ORF">ACFPN2_38495</name>
</gene>
<dbReference type="InterPro" id="IPR016102">
    <property type="entry name" value="Succinyl-CoA_synth-like"/>
</dbReference>
<dbReference type="SUPFAM" id="SSF56059">
    <property type="entry name" value="Glutathione synthetase ATP-binding domain-like"/>
    <property type="match status" value="1"/>
</dbReference>
<dbReference type="Gene3D" id="3.30.1490.20">
    <property type="entry name" value="ATP-grasp fold, A domain"/>
    <property type="match status" value="1"/>
</dbReference>
<dbReference type="SUPFAM" id="SSF51735">
    <property type="entry name" value="NAD(P)-binding Rossmann-fold domains"/>
    <property type="match status" value="1"/>
</dbReference>
<evidence type="ECO:0000313" key="3">
    <source>
        <dbReference type="Proteomes" id="UP001595904"/>
    </source>
</evidence>
<sequence>MSHPLAALFSPRSIAFVGATERSVWTRAALANLRTLGYDGKLFLVNRKGGEVLGHPAVSTIRDIGEPVDVALLMVPSEALLDTLPELSAAGIRHAIILSAGFAESGAAGRELQGRLTSLARDHGVSLLGPNCLGFVNYTSKAPVWTVSLRPQRARDPKIAIVSQSGALAAQMSYFAQWQGIGLTYMVSTGNEAGVGVAQVIDYLVDDPSTRSIALFLESVRDAPAFARACLRASQAGKPIVVLKVGSSEVTVRSAQAHTGSLVGDDRVFDAACRRFGLVRVTSLEDLILTAEVLARWGKVPDGGLGLISLSGGLCEIAADRAADAGVNLPSLSPATSGRLAAALPDFGTPHNPLDVTGGALLDPSMLEKSLDAMTAEPAFAAVVAVLDVAASAADDGKLLRQLLAGVAAAQSRAARPTLLISHTVRPFSELSEEIIDATGCNYLPCGVEHGIRAVARAVEWSKLAREVQPSSSVNVAPVRGVHSSTNGSGTLAYVAPSERQGERRSPGVLIGVDARPQSERDVLEYLHGCGVPVVPAKVVNSAQDAVSHANALGSAVALKIVSPDIPHKTEVGGVMLNITGADAVAVAYEKILASARRAMPEARIEGISVGPMRDAGVELFVGTMRDPQWGPVITVGLGGVWVEALRDTSLRLLPISQDDALAMLDELRGKALLNGFRGTPAVDRNNLANVITAIGDAALALGPQLLSLEINPLRASGDRVEALDGWAEWEAASND</sequence>
<dbReference type="Proteomes" id="UP001595904">
    <property type="component" value="Unassembled WGS sequence"/>
</dbReference>
<keyword evidence="2" id="KW-0436">Ligase</keyword>
<dbReference type="PANTHER" id="PTHR42793:SF4">
    <property type="entry name" value="BLL6376 PROTEIN"/>
    <property type="match status" value="1"/>
</dbReference>
<name>A0ABV8T6X2_9GAMM</name>
<dbReference type="RefSeq" id="WP_380606643.1">
    <property type="nucleotide sequence ID" value="NZ_JBHSDU010000015.1"/>
</dbReference>